<gene>
    <name evidence="1" type="ORF">F511_30865</name>
</gene>
<accession>A0A2Z7CR39</accession>
<evidence type="ECO:0000313" key="1">
    <source>
        <dbReference type="EMBL" id="KZV49551.1"/>
    </source>
</evidence>
<dbReference type="AlphaFoldDB" id="A0A2Z7CR39"/>
<reference evidence="1 2" key="1">
    <citation type="journal article" date="2015" name="Proc. Natl. Acad. Sci. U.S.A.">
        <title>The resurrection genome of Boea hygrometrica: A blueprint for survival of dehydration.</title>
        <authorList>
            <person name="Xiao L."/>
            <person name="Yang G."/>
            <person name="Zhang L."/>
            <person name="Yang X."/>
            <person name="Zhao S."/>
            <person name="Ji Z."/>
            <person name="Zhou Q."/>
            <person name="Hu M."/>
            <person name="Wang Y."/>
            <person name="Chen M."/>
            <person name="Xu Y."/>
            <person name="Jin H."/>
            <person name="Xiao X."/>
            <person name="Hu G."/>
            <person name="Bao F."/>
            <person name="Hu Y."/>
            <person name="Wan P."/>
            <person name="Li L."/>
            <person name="Deng X."/>
            <person name="Kuang T."/>
            <person name="Xiang C."/>
            <person name="Zhu J.K."/>
            <person name="Oliver M.J."/>
            <person name="He Y."/>
        </authorList>
    </citation>
    <scope>NUCLEOTIDE SEQUENCE [LARGE SCALE GENOMIC DNA]</scope>
    <source>
        <strain evidence="2">cv. XS01</strain>
    </source>
</reference>
<sequence length="267" mass="29554">MQKVIGAYRGLIDIFTKLGGRSEILGILVVVIIAQKLKVLLLRTSGNTVLLISLQGYLLAAMRRLDSYNALMSFENSRLSDLVILWYRVLRRVDSYHVLTCSVATTLCYHGFSAGHGDDSACGVPGVPLEISLTLLLPPALSPAEIVLPVKIWHHTFTAHMANHITWRNVSSLTYENFPGVPLEISLNLPLPPALSPKEIVLPVKIWHHTFTAQMANQIKRRNVSSLTYKNFPGGHPYQCCSHPCTLNSTLTYTFAQLSLASHGSRL</sequence>
<keyword evidence="2" id="KW-1185">Reference proteome</keyword>
<evidence type="ECO:0000313" key="2">
    <source>
        <dbReference type="Proteomes" id="UP000250235"/>
    </source>
</evidence>
<dbReference type="EMBL" id="KQ993011">
    <property type="protein sequence ID" value="KZV49551.1"/>
    <property type="molecule type" value="Genomic_DNA"/>
</dbReference>
<name>A0A2Z7CR39_9LAMI</name>
<proteinExistence type="predicted"/>
<protein>
    <submittedName>
        <fullName evidence="1">Uncharacterized protein</fullName>
    </submittedName>
</protein>
<dbReference type="Proteomes" id="UP000250235">
    <property type="component" value="Unassembled WGS sequence"/>
</dbReference>
<dbReference type="OrthoDB" id="408743at2759"/>
<organism evidence="1 2">
    <name type="scientific">Dorcoceras hygrometricum</name>
    <dbReference type="NCBI Taxonomy" id="472368"/>
    <lineage>
        <taxon>Eukaryota</taxon>
        <taxon>Viridiplantae</taxon>
        <taxon>Streptophyta</taxon>
        <taxon>Embryophyta</taxon>
        <taxon>Tracheophyta</taxon>
        <taxon>Spermatophyta</taxon>
        <taxon>Magnoliopsida</taxon>
        <taxon>eudicotyledons</taxon>
        <taxon>Gunneridae</taxon>
        <taxon>Pentapetalae</taxon>
        <taxon>asterids</taxon>
        <taxon>lamiids</taxon>
        <taxon>Lamiales</taxon>
        <taxon>Gesneriaceae</taxon>
        <taxon>Didymocarpoideae</taxon>
        <taxon>Trichosporeae</taxon>
        <taxon>Loxocarpinae</taxon>
        <taxon>Dorcoceras</taxon>
    </lineage>
</organism>